<name>A0A316HMK4_9PSEU</name>
<reference evidence="1 2" key="1">
    <citation type="submission" date="2018-05" db="EMBL/GenBank/DDBJ databases">
        <title>Genomic Encyclopedia of Type Strains, Phase IV (KMG-IV): sequencing the most valuable type-strain genomes for metagenomic binning, comparative biology and taxonomic classification.</title>
        <authorList>
            <person name="Goeker M."/>
        </authorList>
    </citation>
    <scope>NUCLEOTIDE SEQUENCE [LARGE SCALE GENOMIC DNA]</scope>
    <source>
        <strain evidence="1 2">DSM 45480</strain>
    </source>
</reference>
<dbReference type="Proteomes" id="UP000246005">
    <property type="component" value="Unassembled WGS sequence"/>
</dbReference>
<evidence type="ECO:0000313" key="1">
    <source>
        <dbReference type="EMBL" id="PWK81959.1"/>
    </source>
</evidence>
<proteinExistence type="predicted"/>
<comment type="caution">
    <text evidence="1">The sequence shown here is derived from an EMBL/GenBank/DDBJ whole genome shotgun (WGS) entry which is preliminary data.</text>
</comment>
<dbReference type="Gene3D" id="3.60.15.10">
    <property type="entry name" value="Ribonuclease Z/Hydroxyacylglutathione hydrolase-like"/>
    <property type="match status" value="1"/>
</dbReference>
<evidence type="ECO:0000313" key="2">
    <source>
        <dbReference type="Proteomes" id="UP000246005"/>
    </source>
</evidence>
<dbReference type="EMBL" id="QGHB01000015">
    <property type="protein sequence ID" value="PWK81959.1"/>
    <property type="molecule type" value="Genomic_DNA"/>
</dbReference>
<dbReference type="InterPro" id="IPR036866">
    <property type="entry name" value="RibonucZ/Hydroxyglut_hydro"/>
</dbReference>
<accession>A0A316HMK4</accession>
<protein>
    <recommendedName>
        <fullName evidence="3">Metallo-beta-lactamase superfamily protein</fullName>
    </recommendedName>
</protein>
<sequence length="56" mass="6340">MGKTTSPDNFASLINDVEDRLFAVLPDDTWFYPGHGDDSTLGKERPSLAEWRARGW</sequence>
<evidence type="ECO:0008006" key="3">
    <source>
        <dbReference type="Google" id="ProtNLM"/>
    </source>
</evidence>
<dbReference type="SUPFAM" id="SSF56281">
    <property type="entry name" value="Metallo-hydrolase/oxidoreductase"/>
    <property type="match status" value="1"/>
</dbReference>
<dbReference type="AlphaFoldDB" id="A0A316HMK4"/>
<gene>
    <name evidence="1" type="ORF">C8D88_11575</name>
</gene>
<organism evidence="1 2">
    <name type="scientific">Lentzea atacamensis</name>
    <dbReference type="NCBI Taxonomy" id="531938"/>
    <lineage>
        <taxon>Bacteria</taxon>
        <taxon>Bacillati</taxon>
        <taxon>Actinomycetota</taxon>
        <taxon>Actinomycetes</taxon>
        <taxon>Pseudonocardiales</taxon>
        <taxon>Pseudonocardiaceae</taxon>
        <taxon>Lentzea</taxon>
    </lineage>
</organism>